<reference evidence="2 3" key="2">
    <citation type="submission" date="2019-09" db="EMBL/GenBank/DDBJ databases">
        <authorList>
            <person name="Jin C."/>
        </authorList>
    </citation>
    <scope>NUCLEOTIDE SEQUENCE [LARGE SCALE GENOMIC DNA]</scope>
    <source>
        <strain evidence="2 3">BN140002</strain>
    </source>
</reference>
<dbReference type="InterPro" id="IPR000073">
    <property type="entry name" value="AB_hydrolase_1"/>
</dbReference>
<accession>A0A5B2VC04</accession>
<dbReference type="RefSeq" id="WP_149819336.1">
    <property type="nucleotide sequence ID" value="NZ_VUOA01000028.1"/>
</dbReference>
<dbReference type="GO" id="GO:0016787">
    <property type="term" value="F:hydrolase activity"/>
    <property type="evidence" value="ECO:0007669"/>
    <property type="project" value="UniProtKB-KW"/>
</dbReference>
<evidence type="ECO:0000313" key="3">
    <source>
        <dbReference type="Proteomes" id="UP000323142"/>
    </source>
</evidence>
<dbReference type="PRINTS" id="PR00111">
    <property type="entry name" value="ABHYDROLASE"/>
</dbReference>
<sequence>MLTSDHWIATPGGRLFARSWTPEGSQANPTIVLFHDSLGCVELWREFPAALAGTVGHRVVAYDRLGFGRSDPRQGPLAMGFMDEEARESVPALVAALGLDRIVPFGHSVGGAMAVSTAARLPERCAAVVTVAAQAFVEDRTREGLQAAKRAFAEPGQVERLARYHGDKARWVLDTWIDTWLSPEFKDWTLDANLARVGCPVLAIHGDRDEYGSVRHPERIAALARGASRMRIIEACGHVPHREAPEAVLGAVADFLTSAVPEI</sequence>
<dbReference type="AlphaFoldDB" id="A0A5B2VC04"/>
<protein>
    <submittedName>
        <fullName evidence="2">Alpha/beta hydrolase</fullName>
    </submittedName>
</protein>
<proteinExistence type="predicted"/>
<keyword evidence="2" id="KW-0378">Hydrolase</keyword>
<reference evidence="2 3" key="1">
    <citation type="submission" date="2019-09" db="EMBL/GenBank/DDBJ databases">
        <title>Salinarimonas rosea gen. nov., sp. nov., a new member of the a-2 subgroup of the Proteobacteria.</title>
        <authorList>
            <person name="Liu J."/>
        </authorList>
    </citation>
    <scope>NUCLEOTIDE SEQUENCE [LARGE SCALE GENOMIC DNA]</scope>
    <source>
        <strain evidence="2 3">BN140002</strain>
    </source>
</reference>
<organism evidence="2 3">
    <name type="scientific">Salinarimonas soli</name>
    <dbReference type="NCBI Taxonomy" id="1638099"/>
    <lineage>
        <taxon>Bacteria</taxon>
        <taxon>Pseudomonadati</taxon>
        <taxon>Pseudomonadota</taxon>
        <taxon>Alphaproteobacteria</taxon>
        <taxon>Hyphomicrobiales</taxon>
        <taxon>Salinarimonadaceae</taxon>
        <taxon>Salinarimonas</taxon>
    </lineage>
</organism>
<keyword evidence="3" id="KW-1185">Reference proteome</keyword>
<evidence type="ECO:0000313" key="2">
    <source>
        <dbReference type="EMBL" id="KAA2236225.1"/>
    </source>
</evidence>
<dbReference type="OrthoDB" id="9779853at2"/>
<gene>
    <name evidence="2" type="ORF">F0L46_16070</name>
</gene>
<dbReference type="PANTHER" id="PTHR43689:SF8">
    <property type="entry name" value="ALPHA_BETA-HYDROLASES SUPERFAMILY PROTEIN"/>
    <property type="match status" value="1"/>
</dbReference>
<dbReference type="Gene3D" id="3.40.50.1820">
    <property type="entry name" value="alpha/beta hydrolase"/>
    <property type="match status" value="1"/>
</dbReference>
<dbReference type="EMBL" id="VUOA01000028">
    <property type="protein sequence ID" value="KAA2236225.1"/>
    <property type="molecule type" value="Genomic_DNA"/>
</dbReference>
<comment type="caution">
    <text evidence="2">The sequence shown here is derived from an EMBL/GenBank/DDBJ whole genome shotgun (WGS) entry which is preliminary data.</text>
</comment>
<dbReference type="Pfam" id="PF00561">
    <property type="entry name" value="Abhydrolase_1"/>
    <property type="match status" value="1"/>
</dbReference>
<name>A0A5B2VC04_9HYPH</name>
<evidence type="ECO:0000259" key="1">
    <source>
        <dbReference type="Pfam" id="PF00561"/>
    </source>
</evidence>
<dbReference type="SUPFAM" id="SSF53474">
    <property type="entry name" value="alpha/beta-Hydrolases"/>
    <property type="match status" value="1"/>
</dbReference>
<dbReference type="PANTHER" id="PTHR43689">
    <property type="entry name" value="HYDROLASE"/>
    <property type="match status" value="1"/>
</dbReference>
<feature type="domain" description="AB hydrolase-1" evidence="1">
    <location>
        <begin position="29"/>
        <end position="173"/>
    </location>
</feature>
<dbReference type="Proteomes" id="UP000323142">
    <property type="component" value="Unassembled WGS sequence"/>
</dbReference>
<dbReference type="InterPro" id="IPR029058">
    <property type="entry name" value="AB_hydrolase_fold"/>
</dbReference>